<proteinExistence type="predicted"/>
<keyword evidence="3" id="KW-1185">Reference proteome</keyword>
<dbReference type="Proteomes" id="UP001140949">
    <property type="component" value="Unassembled WGS sequence"/>
</dbReference>
<feature type="compositionally biased region" description="Pro residues" evidence="1">
    <location>
        <begin position="24"/>
        <end position="33"/>
    </location>
</feature>
<dbReference type="InterPro" id="IPR028322">
    <property type="entry name" value="PNRC-like_rgn"/>
</dbReference>
<feature type="compositionally biased region" description="Low complexity" evidence="1">
    <location>
        <begin position="119"/>
        <end position="131"/>
    </location>
</feature>
<accession>A0AAX6FC48</accession>
<evidence type="ECO:0000313" key="3">
    <source>
        <dbReference type="Proteomes" id="UP001140949"/>
    </source>
</evidence>
<organism evidence="2 3">
    <name type="scientific">Iris pallida</name>
    <name type="common">Sweet iris</name>
    <dbReference type="NCBI Taxonomy" id="29817"/>
    <lineage>
        <taxon>Eukaryota</taxon>
        <taxon>Viridiplantae</taxon>
        <taxon>Streptophyta</taxon>
        <taxon>Embryophyta</taxon>
        <taxon>Tracheophyta</taxon>
        <taxon>Spermatophyta</taxon>
        <taxon>Magnoliopsida</taxon>
        <taxon>Liliopsida</taxon>
        <taxon>Asparagales</taxon>
        <taxon>Iridaceae</taxon>
        <taxon>Iridoideae</taxon>
        <taxon>Irideae</taxon>
        <taxon>Iris</taxon>
    </lineage>
</organism>
<evidence type="ECO:0000313" key="2">
    <source>
        <dbReference type="EMBL" id="KAJ6813932.1"/>
    </source>
</evidence>
<reference evidence="2" key="1">
    <citation type="journal article" date="2023" name="GigaByte">
        <title>Genome assembly of the bearded iris, Iris pallida Lam.</title>
        <authorList>
            <person name="Bruccoleri R.E."/>
            <person name="Oakeley E.J."/>
            <person name="Faust A.M.E."/>
            <person name="Altorfer M."/>
            <person name="Dessus-Babus S."/>
            <person name="Burckhardt D."/>
            <person name="Oertli M."/>
            <person name="Naumann U."/>
            <person name="Petersen F."/>
            <person name="Wong J."/>
        </authorList>
    </citation>
    <scope>NUCLEOTIDE SEQUENCE</scope>
    <source>
        <strain evidence="2">GSM-AAB239-AS_SAM_17_03QT</strain>
    </source>
</reference>
<dbReference type="Pfam" id="PF15365">
    <property type="entry name" value="PNRC"/>
    <property type="match status" value="1"/>
</dbReference>
<reference evidence="2" key="2">
    <citation type="submission" date="2023-04" db="EMBL/GenBank/DDBJ databases">
        <authorList>
            <person name="Bruccoleri R.E."/>
            <person name="Oakeley E.J."/>
            <person name="Faust A.-M."/>
            <person name="Dessus-Babus S."/>
            <person name="Altorfer M."/>
            <person name="Burckhardt D."/>
            <person name="Oertli M."/>
            <person name="Naumann U."/>
            <person name="Petersen F."/>
            <person name="Wong J."/>
        </authorList>
    </citation>
    <scope>NUCLEOTIDE SEQUENCE</scope>
    <source>
        <strain evidence="2">GSM-AAB239-AS_SAM_17_03QT</strain>
        <tissue evidence="2">Leaf</tissue>
    </source>
</reference>
<protein>
    <submittedName>
        <fullName evidence="2">Uncharacterized protein</fullName>
    </submittedName>
</protein>
<name>A0AAX6FC48_IRIPA</name>
<dbReference type="PANTHER" id="PTHR33670:SF1">
    <property type="entry name" value="OS09G0416300 PROTEIN"/>
    <property type="match status" value="1"/>
</dbReference>
<feature type="compositionally biased region" description="Basic and acidic residues" evidence="1">
    <location>
        <begin position="97"/>
        <end position="117"/>
    </location>
</feature>
<sequence>MGTEVLRSNDCLKNTLHLNFYGSRPPPSSPPPMNSSRKKHLRSPPPEPSRKKQFRSGLPRPRSVHRPEPETRKALVMEEVKILKRGEPAKPAAAADNVDRSRSVRRNPDKENSKPKTEGSGSVSVSAKASAGSLRYDTATALCSTNRIGPNPEIVPRFSDLNLNIVYAGTSMITSPSPSSLPIPKLSLTARPRPPPPPSCTVGTSLNIAATKEIMCLLRMDA</sequence>
<gene>
    <name evidence="2" type="ORF">M6B38_103200</name>
</gene>
<dbReference type="EMBL" id="JANAVB010030020">
    <property type="protein sequence ID" value="KAJ6813932.1"/>
    <property type="molecule type" value="Genomic_DNA"/>
</dbReference>
<dbReference type="GO" id="GO:0016071">
    <property type="term" value="P:mRNA metabolic process"/>
    <property type="evidence" value="ECO:0007669"/>
    <property type="project" value="UniProtKB-ARBA"/>
</dbReference>
<dbReference type="PANTHER" id="PTHR33670">
    <property type="entry name" value="SPLICING FACTOR, PROLINE- AND GLUTAMINE-RICH-LIKE"/>
    <property type="match status" value="1"/>
</dbReference>
<feature type="region of interest" description="Disordered" evidence="1">
    <location>
        <begin position="17"/>
        <end position="131"/>
    </location>
</feature>
<feature type="compositionally biased region" description="Basic and acidic residues" evidence="1">
    <location>
        <begin position="65"/>
        <end position="88"/>
    </location>
</feature>
<evidence type="ECO:0000256" key="1">
    <source>
        <dbReference type="SAM" id="MobiDB-lite"/>
    </source>
</evidence>
<dbReference type="AlphaFoldDB" id="A0AAX6FC48"/>
<comment type="caution">
    <text evidence="2">The sequence shown here is derived from an EMBL/GenBank/DDBJ whole genome shotgun (WGS) entry which is preliminary data.</text>
</comment>